<dbReference type="AlphaFoldDB" id="A0A928Z861"/>
<organism evidence="1 2">
    <name type="scientific">Zarconia navalis LEGE 11467</name>
    <dbReference type="NCBI Taxonomy" id="1828826"/>
    <lineage>
        <taxon>Bacteria</taxon>
        <taxon>Bacillati</taxon>
        <taxon>Cyanobacteriota</taxon>
        <taxon>Cyanophyceae</taxon>
        <taxon>Oscillatoriophycideae</taxon>
        <taxon>Oscillatoriales</taxon>
        <taxon>Oscillatoriales incertae sedis</taxon>
        <taxon>Zarconia</taxon>
        <taxon>Zarconia navalis</taxon>
    </lineage>
</organism>
<gene>
    <name evidence="1" type="ORF">IQ235_05305</name>
</gene>
<dbReference type="EMBL" id="JADEXN010000064">
    <property type="protein sequence ID" value="MBE9040209.1"/>
    <property type="molecule type" value="Genomic_DNA"/>
</dbReference>
<dbReference type="RefSeq" id="WP_264320463.1">
    <property type="nucleotide sequence ID" value="NZ_JADEXN010000064.1"/>
</dbReference>
<comment type="caution">
    <text evidence="1">The sequence shown here is derived from an EMBL/GenBank/DDBJ whole genome shotgun (WGS) entry which is preliminary data.</text>
</comment>
<protein>
    <submittedName>
        <fullName evidence="1">Uncharacterized protein</fullName>
    </submittedName>
</protein>
<sequence length="66" mass="7446">MVECFLRASIENSIETEFLPWSGQGLRLIFSRDRKSIALGSLAISLKSNIEYELLPTRSFLALEPS</sequence>
<keyword evidence="2" id="KW-1185">Reference proteome</keyword>
<evidence type="ECO:0000313" key="2">
    <source>
        <dbReference type="Proteomes" id="UP000621799"/>
    </source>
</evidence>
<proteinExistence type="predicted"/>
<evidence type="ECO:0000313" key="1">
    <source>
        <dbReference type="EMBL" id="MBE9040209.1"/>
    </source>
</evidence>
<reference evidence="1" key="1">
    <citation type="submission" date="2020-10" db="EMBL/GenBank/DDBJ databases">
        <authorList>
            <person name="Castelo-Branco R."/>
            <person name="Eusebio N."/>
            <person name="Adriana R."/>
            <person name="Vieira A."/>
            <person name="Brugerolle De Fraissinette N."/>
            <person name="Rezende De Castro R."/>
            <person name="Schneider M.P."/>
            <person name="Vasconcelos V."/>
            <person name="Leao P.N."/>
        </authorList>
    </citation>
    <scope>NUCLEOTIDE SEQUENCE</scope>
    <source>
        <strain evidence="1">LEGE 11467</strain>
    </source>
</reference>
<accession>A0A928Z861</accession>
<dbReference type="Proteomes" id="UP000621799">
    <property type="component" value="Unassembled WGS sequence"/>
</dbReference>
<name>A0A928Z861_9CYAN</name>